<comment type="caution">
    <text evidence="2">The sequence shown here is derived from an EMBL/GenBank/DDBJ whole genome shotgun (WGS) entry which is preliminary data.</text>
</comment>
<dbReference type="AlphaFoldDB" id="A0ABD5RAV8"/>
<keyword evidence="1" id="KW-1133">Transmembrane helix</keyword>
<evidence type="ECO:0000313" key="3">
    <source>
        <dbReference type="Proteomes" id="UP001596201"/>
    </source>
</evidence>
<feature type="transmembrane region" description="Helical" evidence="1">
    <location>
        <begin position="94"/>
        <end position="114"/>
    </location>
</feature>
<evidence type="ECO:0000313" key="2">
    <source>
        <dbReference type="EMBL" id="MFC5367015.1"/>
    </source>
</evidence>
<feature type="transmembrane region" description="Helical" evidence="1">
    <location>
        <begin position="146"/>
        <end position="167"/>
    </location>
</feature>
<protein>
    <submittedName>
        <fullName evidence="2">Uncharacterized protein</fullName>
    </submittedName>
</protein>
<sequence length="227" mass="22615">MSRRVPELALLTGVFLGLSLFVAGVLFTGDVPLTTLSAVVVCYPFAGYAVYHSPDPTTVLPPRIVAAAGVLVGAVAGLWALVGAGGADLLPVGLLAGFVVLVVALPPLAYAVAYGEEPLPIPASVALGAGTIAGIGFLVAGLLADAVFLASVNAVLAFLAGALYAGTRGLDPVRRFGRGVVLAGALLGTALVAGGVLVGPPEPWIVEGVAVSLATTVYYVAVVEMRS</sequence>
<dbReference type="EMBL" id="JBHSKX010000001">
    <property type="protein sequence ID" value="MFC5367015.1"/>
    <property type="molecule type" value="Genomic_DNA"/>
</dbReference>
<feature type="transmembrane region" description="Helical" evidence="1">
    <location>
        <begin position="179"/>
        <end position="198"/>
    </location>
</feature>
<keyword evidence="3" id="KW-1185">Reference proteome</keyword>
<reference evidence="2 3" key="1">
    <citation type="journal article" date="2019" name="Int. J. Syst. Evol. Microbiol.">
        <title>The Global Catalogue of Microorganisms (GCM) 10K type strain sequencing project: providing services to taxonomists for standard genome sequencing and annotation.</title>
        <authorList>
            <consortium name="The Broad Institute Genomics Platform"/>
            <consortium name="The Broad Institute Genome Sequencing Center for Infectious Disease"/>
            <person name="Wu L."/>
            <person name="Ma J."/>
        </authorList>
    </citation>
    <scope>NUCLEOTIDE SEQUENCE [LARGE SCALE GENOMIC DNA]</scope>
    <source>
        <strain evidence="2 3">CGMCC 1.12237</strain>
    </source>
</reference>
<keyword evidence="1" id="KW-0812">Transmembrane</keyword>
<name>A0ABD5RAV8_9EURY</name>
<keyword evidence="1" id="KW-0472">Membrane</keyword>
<feature type="transmembrane region" description="Helical" evidence="1">
    <location>
        <begin position="204"/>
        <end position="223"/>
    </location>
</feature>
<dbReference type="Proteomes" id="UP001596201">
    <property type="component" value="Unassembled WGS sequence"/>
</dbReference>
<organism evidence="2 3">
    <name type="scientific">Salinirubrum litoreum</name>
    <dbReference type="NCBI Taxonomy" id="1126234"/>
    <lineage>
        <taxon>Archaea</taxon>
        <taxon>Methanobacteriati</taxon>
        <taxon>Methanobacteriota</taxon>
        <taxon>Stenosarchaea group</taxon>
        <taxon>Halobacteria</taxon>
        <taxon>Halobacteriales</taxon>
        <taxon>Haloferacaceae</taxon>
        <taxon>Salinirubrum</taxon>
    </lineage>
</organism>
<dbReference type="RefSeq" id="WP_227227656.1">
    <property type="nucleotide sequence ID" value="NZ_JAJCVJ010000001.1"/>
</dbReference>
<evidence type="ECO:0000256" key="1">
    <source>
        <dbReference type="SAM" id="Phobius"/>
    </source>
</evidence>
<feature type="transmembrane region" description="Helical" evidence="1">
    <location>
        <begin position="121"/>
        <end position="140"/>
    </location>
</feature>
<feature type="transmembrane region" description="Helical" evidence="1">
    <location>
        <begin position="33"/>
        <end position="51"/>
    </location>
</feature>
<gene>
    <name evidence="2" type="ORF">ACFPJ5_08685</name>
</gene>
<accession>A0ABD5RAV8</accession>
<feature type="transmembrane region" description="Helical" evidence="1">
    <location>
        <begin position="63"/>
        <end position="82"/>
    </location>
</feature>
<proteinExistence type="predicted"/>